<dbReference type="GO" id="GO:0006633">
    <property type="term" value="P:fatty acid biosynthetic process"/>
    <property type="evidence" value="ECO:0007669"/>
    <property type="project" value="TreeGrafter"/>
</dbReference>
<dbReference type="PRINTS" id="PR00080">
    <property type="entry name" value="SDRFAMILY"/>
</dbReference>
<feature type="domain" description="Ketoreductase" evidence="3">
    <location>
        <begin position="15"/>
        <end position="200"/>
    </location>
</feature>
<organism evidence="4 5">
    <name type="scientific">Halobacterium bonnevillei</name>
    <dbReference type="NCBI Taxonomy" id="2692200"/>
    <lineage>
        <taxon>Archaea</taxon>
        <taxon>Methanobacteriati</taxon>
        <taxon>Methanobacteriota</taxon>
        <taxon>Stenosarchaea group</taxon>
        <taxon>Halobacteria</taxon>
        <taxon>Halobacteriales</taxon>
        <taxon>Halobacteriaceae</taxon>
        <taxon>Halobacterium</taxon>
    </lineage>
</organism>
<dbReference type="NCBIfam" id="NF005559">
    <property type="entry name" value="PRK07231.1"/>
    <property type="match status" value="1"/>
</dbReference>
<keyword evidence="5" id="KW-1185">Reference proteome</keyword>
<dbReference type="Proteomes" id="UP000471521">
    <property type="component" value="Unassembled WGS sequence"/>
</dbReference>
<dbReference type="Gene3D" id="3.40.50.720">
    <property type="entry name" value="NAD(P)-binding Rossmann-like Domain"/>
    <property type="match status" value="1"/>
</dbReference>
<comment type="caution">
    <text evidence="4">The sequence shown here is derived from an EMBL/GenBank/DDBJ whole genome shotgun (WGS) entry which is preliminary data.</text>
</comment>
<dbReference type="GO" id="GO:0047936">
    <property type="term" value="F:glucose 1-dehydrogenase [NAD(P)+] activity"/>
    <property type="evidence" value="ECO:0007669"/>
    <property type="project" value="UniProtKB-EC"/>
</dbReference>
<dbReference type="RefSeq" id="WP_159524945.1">
    <property type="nucleotide sequence ID" value="NZ_WUUU01000004.1"/>
</dbReference>
<sequence>MGQPNIRDQFSFDGRVVCVTGGAGGIGTAIGQTVAALGADVALADVDVEGAEANAEALEAEYDVDAIGVETDVRSYDDASRMVETVTEELGPIDVLVNNAGIANNQPFAETDPDDWDTWIGVALYGTLNCTHAVLPSMREREDGVVVNFASGSYTGNDPGLSVYGAAKAANVSFTKTLAKEVGSDGVRVNCVSPGTVRTPAVEEWVRKHEETIAESYALKRIGEPEDVANVVAFLASDVSAWVTGEVVHVDGGYIRR</sequence>
<dbReference type="SMART" id="SM00822">
    <property type="entry name" value="PKS_KR"/>
    <property type="match status" value="1"/>
</dbReference>
<accession>A0A6B0SIL7</accession>
<evidence type="ECO:0000313" key="5">
    <source>
        <dbReference type="Proteomes" id="UP000471521"/>
    </source>
</evidence>
<dbReference type="EMBL" id="WUUU01000004">
    <property type="protein sequence ID" value="MXR19353.1"/>
    <property type="molecule type" value="Genomic_DNA"/>
</dbReference>
<protein>
    <submittedName>
        <fullName evidence="4">Glucose 1-dehydrogenase</fullName>
        <ecNumber evidence="4">1.1.1.47</ecNumber>
    </submittedName>
</protein>
<dbReference type="PANTHER" id="PTHR42760">
    <property type="entry name" value="SHORT-CHAIN DEHYDROGENASES/REDUCTASES FAMILY MEMBER"/>
    <property type="match status" value="1"/>
</dbReference>
<comment type="similarity">
    <text evidence="1">Belongs to the short-chain dehydrogenases/reductases (SDR) family.</text>
</comment>
<evidence type="ECO:0000256" key="1">
    <source>
        <dbReference type="ARBA" id="ARBA00006484"/>
    </source>
</evidence>
<dbReference type="AlphaFoldDB" id="A0A6B0SIL7"/>
<dbReference type="FunFam" id="3.40.50.720:FF:000084">
    <property type="entry name" value="Short-chain dehydrogenase reductase"/>
    <property type="match status" value="1"/>
</dbReference>
<dbReference type="OrthoDB" id="24596at2157"/>
<reference evidence="4 5" key="1">
    <citation type="submission" date="2019-12" db="EMBL/GenBank/DDBJ databases">
        <title>Isolation and characterization of three novel carbon monoxide-oxidizing members of Halobacteria from salione crusts and soils.</title>
        <authorList>
            <person name="Myers M.R."/>
            <person name="King G.M."/>
        </authorList>
    </citation>
    <scope>NUCLEOTIDE SEQUENCE [LARGE SCALE GENOMIC DNA]</scope>
    <source>
        <strain evidence="4 5">PCN9</strain>
    </source>
</reference>
<dbReference type="Pfam" id="PF13561">
    <property type="entry name" value="adh_short_C2"/>
    <property type="match status" value="1"/>
</dbReference>
<dbReference type="InterPro" id="IPR057326">
    <property type="entry name" value="KR_dom"/>
</dbReference>
<evidence type="ECO:0000256" key="2">
    <source>
        <dbReference type="ARBA" id="ARBA00023002"/>
    </source>
</evidence>
<gene>
    <name evidence="4" type="ORF">GRX66_01560</name>
</gene>
<dbReference type="GO" id="GO:0048038">
    <property type="term" value="F:quinone binding"/>
    <property type="evidence" value="ECO:0007669"/>
    <property type="project" value="TreeGrafter"/>
</dbReference>
<name>A0A6B0SIL7_9EURY</name>
<dbReference type="PANTHER" id="PTHR42760:SF133">
    <property type="entry name" value="3-OXOACYL-[ACYL-CARRIER-PROTEIN] REDUCTASE"/>
    <property type="match status" value="1"/>
</dbReference>
<dbReference type="SUPFAM" id="SSF51735">
    <property type="entry name" value="NAD(P)-binding Rossmann-fold domains"/>
    <property type="match status" value="1"/>
</dbReference>
<dbReference type="InterPro" id="IPR002347">
    <property type="entry name" value="SDR_fam"/>
</dbReference>
<keyword evidence="2 4" id="KW-0560">Oxidoreductase</keyword>
<dbReference type="EC" id="1.1.1.47" evidence="4"/>
<dbReference type="PRINTS" id="PR00081">
    <property type="entry name" value="GDHRDH"/>
</dbReference>
<evidence type="ECO:0000313" key="4">
    <source>
        <dbReference type="EMBL" id="MXR19353.1"/>
    </source>
</evidence>
<evidence type="ECO:0000259" key="3">
    <source>
        <dbReference type="SMART" id="SM00822"/>
    </source>
</evidence>
<proteinExistence type="inferred from homology"/>
<dbReference type="CDD" id="cd05233">
    <property type="entry name" value="SDR_c"/>
    <property type="match status" value="1"/>
</dbReference>
<dbReference type="InterPro" id="IPR036291">
    <property type="entry name" value="NAD(P)-bd_dom_sf"/>
</dbReference>